<keyword evidence="2" id="KW-1185">Reference proteome</keyword>
<dbReference type="EMBL" id="JBGBZN010000002">
    <property type="protein sequence ID" value="MEY9469310.1"/>
    <property type="molecule type" value="Genomic_DNA"/>
</dbReference>
<dbReference type="Proteomes" id="UP001565474">
    <property type="component" value="Unassembled WGS sequence"/>
</dbReference>
<evidence type="ECO:0000313" key="2">
    <source>
        <dbReference type="Proteomes" id="UP001565474"/>
    </source>
</evidence>
<protein>
    <recommendedName>
        <fullName evidence="3">Transposase</fullName>
    </recommendedName>
</protein>
<evidence type="ECO:0000313" key="1">
    <source>
        <dbReference type="EMBL" id="MEY9469310.1"/>
    </source>
</evidence>
<sequence length="33" mass="3851">MALRKAIRMLTDDDSTFDRFLSDMRFIFPGIVA</sequence>
<organism evidence="1 2">
    <name type="scientific">Bradyrhizobium yuanmingense</name>
    <dbReference type="NCBI Taxonomy" id="108015"/>
    <lineage>
        <taxon>Bacteria</taxon>
        <taxon>Pseudomonadati</taxon>
        <taxon>Pseudomonadota</taxon>
        <taxon>Alphaproteobacteria</taxon>
        <taxon>Hyphomicrobiales</taxon>
        <taxon>Nitrobacteraceae</taxon>
        <taxon>Bradyrhizobium</taxon>
    </lineage>
</organism>
<gene>
    <name evidence="1" type="ORF">ABH992_001709</name>
</gene>
<reference evidence="1 2" key="1">
    <citation type="submission" date="2024-07" db="EMBL/GenBank/DDBJ databases">
        <title>Genomic Encyclopedia of Type Strains, Phase V (KMG-V): Genome sequencing to study the core and pangenomes of soil and plant-associated prokaryotes.</title>
        <authorList>
            <person name="Whitman W."/>
        </authorList>
    </citation>
    <scope>NUCLEOTIDE SEQUENCE [LARGE SCALE GENOMIC DNA]</scope>
    <source>
        <strain evidence="1 2">USDA 222</strain>
    </source>
</reference>
<accession>A0ABV4GE24</accession>
<comment type="caution">
    <text evidence="1">The sequence shown here is derived from an EMBL/GenBank/DDBJ whole genome shotgun (WGS) entry which is preliminary data.</text>
</comment>
<evidence type="ECO:0008006" key="3">
    <source>
        <dbReference type="Google" id="ProtNLM"/>
    </source>
</evidence>
<proteinExistence type="predicted"/>
<name>A0ABV4GE24_9BRAD</name>